<dbReference type="InterPro" id="IPR036291">
    <property type="entry name" value="NAD(P)-bd_dom_sf"/>
</dbReference>
<dbReference type="Gene3D" id="3.40.50.720">
    <property type="entry name" value="NAD(P)-binding Rossmann-like Domain"/>
    <property type="match status" value="1"/>
</dbReference>
<reference evidence="3" key="1">
    <citation type="journal article" date="2014" name="Genome Announc.">
        <title>Draft genome sequences of six enterohepatic helicobacter species isolated from humans and one from rhesus macaques.</title>
        <authorList>
            <person name="Shen Z."/>
            <person name="Sheh A."/>
            <person name="Young S.K."/>
            <person name="Abouelliel A."/>
            <person name="Ward D.V."/>
            <person name="Earl A.M."/>
            <person name="Fox J.G."/>
        </authorList>
    </citation>
    <scope>NUCLEOTIDE SEQUENCE [LARGE SCALE GENOMIC DNA]</scope>
    <source>
        <strain evidence="3">CCUG 18818</strain>
    </source>
</reference>
<keyword evidence="3" id="KW-1185">Reference proteome</keyword>
<dbReference type="Pfam" id="PF01408">
    <property type="entry name" value="GFO_IDH_MocA"/>
    <property type="match status" value="1"/>
</dbReference>
<dbReference type="EMBL" id="DS990392">
    <property type="protein sequence ID" value="EFR46539.1"/>
    <property type="molecule type" value="Genomic_DNA"/>
</dbReference>
<evidence type="ECO:0000259" key="1">
    <source>
        <dbReference type="Pfam" id="PF01408"/>
    </source>
</evidence>
<sequence length="358" mass="40484">MKKINLGLIGLSEGNGHPYSFSAIINGYDKQAMEKSDWSVIYNYLLKCDKQDFLNRNDVAITHLYTQDKQVSENLSRACKIPYIVNSLEELALAPIDGVILARDDWQNHKAMAKPFLESHKFVFIDKPLSLNMQDIAYFTPFLEQNRLMSCSGMRYARELDSIRKAIKEDGESIRFVEASIGSAWDRYFIHLIDAIMGLTPFKATHIEVMRLDFCVSALIQTQSFHIQLNNINASFQPCTLTITTDKNRYTITLSDNFSAFRRAMGHFVALMEGESFDYQSTLEAMDILSQIKAKLEKVGNLAGGGGDRLNSFVDSPTFFAPTFYQSLFVSHSFTFVDCFISTHSFAPVAHLSFAEVA</sequence>
<dbReference type="InterPro" id="IPR000683">
    <property type="entry name" value="Gfo/Idh/MocA-like_OxRdtase_N"/>
</dbReference>
<organism evidence="2 3">
    <name type="scientific">Helicobacter cinaedi CCUG 18818 = ATCC BAA-847</name>
    <dbReference type="NCBI Taxonomy" id="537971"/>
    <lineage>
        <taxon>Bacteria</taxon>
        <taxon>Pseudomonadati</taxon>
        <taxon>Campylobacterota</taxon>
        <taxon>Epsilonproteobacteria</taxon>
        <taxon>Campylobacterales</taxon>
        <taxon>Helicobacteraceae</taxon>
        <taxon>Helicobacter</taxon>
    </lineage>
</organism>
<name>A0ABN0BAC5_9HELI</name>
<protein>
    <recommendedName>
        <fullName evidence="1">Gfo/Idh/MocA-like oxidoreductase N-terminal domain-containing protein</fullName>
    </recommendedName>
</protein>
<feature type="domain" description="Gfo/Idh/MocA-like oxidoreductase N-terminal" evidence="1">
    <location>
        <begin position="55"/>
        <end position="137"/>
    </location>
</feature>
<evidence type="ECO:0000313" key="2">
    <source>
        <dbReference type="EMBL" id="EFR46539.1"/>
    </source>
</evidence>
<dbReference type="Proteomes" id="UP000005755">
    <property type="component" value="Unassembled WGS sequence"/>
</dbReference>
<proteinExistence type="predicted"/>
<gene>
    <name evidence="2" type="ORF">HCCG_01086</name>
</gene>
<dbReference type="SUPFAM" id="SSF51735">
    <property type="entry name" value="NAD(P)-binding Rossmann-fold domains"/>
    <property type="match status" value="1"/>
</dbReference>
<evidence type="ECO:0000313" key="3">
    <source>
        <dbReference type="Proteomes" id="UP000005755"/>
    </source>
</evidence>
<accession>A0ABN0BAC5</accession>